<dbReference type="AlphaFoldDB" id="A0A3G2HTN2"/>
<dbReference type="EMBL" id="CP032153">
    <property type="protein sequence ID" value="AYN20108.1"/>
    <property type="molecule type" value="Genomic_DNA"/>
</dbReference>
<dbReference type="Proteomes" id="UP000268070">
    <property type="component" value="Chromosome"/>
</dbReference>
<reference evidence="1 2" key="1">
    <citation type="submission" date="2018-09" db="EMBL/GenBank/DDBJ databases">
        <title>Complete genome sequence of the hydrocarbonoclastic bacterium Alcaligenes aquatilis QD168, isolated from a crude-oil polluted marine sediment of Central Chile.</title>
        <authorList>
            <person name="Duran R.E."/>
            <person name="Barra B."/>
            <person name="Salva-Serra F."/>
            <person name="Mendez V."/>
            <person name="Moore E.R.B."/>
            <person name="Seeger M."/>
        </authorList>
    </citation>
    <scope>NUCLEOTIDE SEQUENCE [LARGE SCALE GENOMIC DNA]</scope>
    <source>
        <strain evidence="1 2">QD168</strain>
    </source>
</reference>
<dbReference type="KEGG" id="aaqu:D3M96_05930"/>
<evidence type="ECO:0000313" key="2">
    <source>
        <dbReference type="Proteomes" id="UP000268070"/>
    </source>
</evidence>
<dbReference type="OrthoDB" id="252376at2"/>
<proteinExistence type="predicted"/>
<accession>A0A3G2HTN2</accession>
<gene>
    <name evidence="1" type="ORF">D3M96_05930</name>
</gene>
<sequence>MSAKTLLDIFSRPTGAPTHSSLYGAPAHVTVQAKANGIERMQRVNYLLEALYSFPTKQIVVEAAESLNDEQVVTAIWMQQWPRLRRSFGFCTLSGMDRTKKGVALDLQFTRERGSQLLAKFPDALVAEQTATSETLRSLLDDLAEPASSTLREFLRRIGGDVDGGRRAMLPLCKLYTSLLESHPPDLVSAVAAFAALDGVGRQQARSVRSLLAQQAMKAPDQLEDVVFEFLLETLALSSDSAEQTEMKQKLGVEMWRRSPHRFHSALVSMGPLSDVALHALAKMESGQIVSGLQGNGDIAVDIAERRPDILVHTDFWRIPEVDDELVERISDQDAGLAVRPLLAAGRIGPAANIISRIEAGTLVVALESEGVRPNVLRGWLEALCRNSNKTAAVLASGHVTRMATVVAIARQTHPDDVPNAFGEDPWIVAILGASGSLNRSDQDFLAAFLLTRALGRESRSQADLFRYSYDRVYKGFEEGRFSYETEGLATRRLDWGTWFTWDNCSRLRETVTRRFVEHDLEPEIFGRLVDDFSLAMSLFDEAVRTGRGRKYLERVRNALKNSPENEMKGRADYIASKLK</sequence>
<evidence type="ECO:0000313" key="1">
    <source>
        <dbReference type="EMBL" id="AYN20108.1"/>
    </source>
</evidence>
<name>A0A3G2HTN2_9BURK</name>
<protein>
    <submittedName>
        <fullName evidence="1">Uncharacterized protein</fullName>
    </submittedName>
</protein>
<organism evidence="1 2">
    <name type="scientific">Alcaligenes aquatilis</name>
    <dbReference type="NCBI Taxonomy" id="323284"/>
    <lineage>
        <taxon>Bacteria</taxon>
        <taxon>Pseudomonadati</taxon>
        <taxon>Pseudomonadota</taxon>
        <taxon>Betaproteobacteria</taxon>
        <taxon>Burkholderiales</taxon>
        <taxon>Alcaligenaceae</taxon>
        <taxon>Alcaligenes</taxon>
    </lineage>
</organism>